<keyword evidence="4 9" id="KW-0812">Transmembrane</keyword>
<reference evidence="10 11" key="1">
    <citation type="submission" date="2015-09" db="EMBL/GenBank/DDBJ databases">
        <title>Draft genome sequence of Hydrogenibacillus schlegelii DSM 2000.</title>
        <authorList>
            <person name="Hemp J."/>
        </authorList>
    </citation>
    <scope>NUCLEOTIDE SEQUENCE [LARGE SCALE GENOMIC DNA]</scope>
    <source>
        <strain evidence="10 11">MA 48</strain>
    </source>
</reference>
<keyword evidence="11" id="KW-1185">Reference proteome</keyword>
<dbReference type="InterPro" id="IPR001851">
    <property type="entry name" value="ABC_transp_permease"/>
</dbReference>
<dbReference type="PANTHER" id="PTHR11795">
    <property type="entry name" value="BRANCHED-CHAIN AMINO ACID TRANSPORT SYSTEM PERMEASE PROTEIN LIVH"/>
    <property type="match status" value="1"/>
</dbReference>
<evidence type="ECO:0000256" key="9">
    <source>
        <dbReference type="SAM" id="Phobius"/>
    </source>
</evidence>
<keyword evidence="2" id="KW-0813">Transport</keyword>
<evidence type="ECO:0000256" key="3">
    <source>
        <dbReference type="ARBA" id="ARBA00022475"/>
    </source>
</evidence>
<dbReference type="OrthoDB" id="9807115at2"/>
<sequence length="293" mass="30072">MDAFSQLLQLLFAGLTVGSIYALIALGFVLTYNVTGILNLAQGEFAMLGALIAVSLVASGIPYGLALVGAIAAVSLIGGLFERLALAPARGASTATYLLITIGFSFAMRGLAIFVWGTQPYALPPFTSDRSFSLLGAVIQTQSLWAVALSVLAFGALEGAFNRTYAGKAMQACVINPVAARLVGIDPKRMALYTLAASAGLGALAGVTVAPISGASYGMGLMLGLKAFVAAVIGGLTNAPAAIAGAYLIGITEALVEGYLSSSYKDAVSFLFLLIILLYRPTGLFARAEGKRV</sequence>
<feature type="transmembrane region" description="Helical" evidence="9">
    <location>
        <begin position="63"/>
        <end position="85"/>
    </location>
</feature>
<dbReference type="STRING" id="1484.SA87_04655"/>
<dbReference type="PANTHER" id="PTHR11795:SF450">
    <property type="entry name" value="ABC TRANSPORTER PERMEASE PROTEIN"/>
    <property type="match status" value="1"/>
</dbReference>
<dbReference type="AlphaFoldDB" id="A0A179INL7"/>
<evidence type="ECO:0000256" key="4">
    <source>
        <dbReference type="ARBA" id="ARBA00022692"/>
    </source>
</evidence>
<dbReference type="Pfam" id="PF02653">
    <property type="entry name" value="BPD_transp_2"/>
    <property type="match status" value="1"/>
</dbReference>
<keyword evidence="5" id="KW-0029">Amino-acid transport</keyword>
<accession>A0A179INL7</accession>
<proteinExistence type="inferred from homology"/>
<evidence type="ECO:0000313" key="10">
    <source>
        <dbReference type="EMBL" id="OAR03191.1"/>
    </source>
</evidence>
<protein>
    <submittedName>
        <fullName evidence="10">ABC transporter permease</fullName>
    </submittedName>
</protein>
<dbReference type="CDD" id="cd06582">
    <property type="entry name" value="TM_PBP1_LivH_like"/>
    <property type="match status" value="1"/>
</dbReference>
<dbReference type="GO" id="GO:0006865">
    <property type="term" value="P:amino acid transport"/>
    <property type="evidence" value="ECO:0007669"/>
    <property type="project" value="UniProtKB-KW"/>
</dbReference>
<dbReference type="RefSeq" id="WP_066203680.1">
    <property type="nucleotide sequence ID" value="NZ_CBCSAS010000010.1"/>
</dbReference>
<comment type="similarity">
    <text evidence="8">Belongs to the binding-protein-dependent transport system permease family. LivHM subfamily.</text>
</comment>
<feature type="transmembrane region" description="Helical" evidence="9">
    <location>
        <begin position="37"/>
        <end position="57"/>
    </location>
</feature>
<name>A0A179INL7_HYDSH</name>
<keyword evidence="6 9" id="KW-1133">Transmembrane helix</keyword>
<dbReference type="GO" id="GO:0005886">
    <property type="term" value="C:plasma membrane"/>
    <property type="evidence" value="ECO:0007669"/>
    <property type="project" value="UniProtKB-SubCell"/>
</dbReference>
<feature type="transmembrane region" description="Helical" evidence="9">
    <location>
        <begin position="97"/>
        <end position="117"/>
    </location>
</feature>
<dbReference type="EMBL" id="JXBB01000066">
    <property type="protein sequence ID" value="OAR03191.1"/>
    <property type="molecule type" value="Genomic_DNA"/>
</dbReference>
<dbReference type="GO" id="GO:0022857">
    <property type="term" value="F:transmembrane transporter activity"/>
    <property type="evidence" value="ECO:0007669"/>
    <property type="project" value="InterPro"/>
</dbReference>
<feature type="transmembrane region" description="Helical" evidence="9">
    <location>
        <begin position="191"/>
        <end position="215"/>
    </location>
</feature>
<evidence type="ECO:0000256" key="1">
    <source>
        <dbReference type="ARBA" id="ARBA00004651"/>
    </source>
</evidence>
<evidence type="ECO:0000256" key="8">
    <source>
        <dbReference type="ARBA" id="ARBA00037998"/>
    </source>
</evidence>
<keyword evidence="7 9" id="KW-0472">Membrane</keyword>
<evidence type="ECO:0000256" key="2">
    <source>
        <dbReference type="ARBA" id="ARBA00022448"/>
    </source>
</evidence>
<dbReference type="Proteomes" id="UP000243024">
    <property type="component" value="Unassembled WGS sequence"/>
</dbReference>
<comment type="caution">
    <text evidence="10">The sequence shown here is derived from an EMBL/GenBank/DDBJ whole genome shotgun (WGS) entry which is preliminary data.</text>
</comment>
<organism evidence="10 11">
    <name type="scientific">Hydrogenibacillus schlegelii</name>
    <name type="common">Bacillus schlegelii</name>
    <dbReference type="NCBI Taxonomy" id="1484"/>
    <lineage>
        <taxon>Bacteria</taxon>
        <taxon>Bacillati</taxon>
        <taxon>Bacillota</taxon>
        <taxon>Bacilli</taxon>
        <taxon>Bacillales</taxon>
        <taxon>Bacillales Family X. Incertae Sedis</taxon>
        <taxon>Hydrogenibacillus</taxon>
    </lineage>
</organism>
<feature type="transmembrane region" description="Helical" evidence="9">
    <location>
        <begin position="137"/>
        <end position="157"/>
    </location>
</feature>
<keyword evidence="3" id="KW-1003">Cell membrane</keyword>
<dbReference type="InterPro" id="IPR052157">
    <property type="entry name" value="BCAA_transport_permease"/>
</dbReference>
<feature type="transmembrane region" description="Helical" evidence="9">
    <location>
        <begin position="6"/>
        <end position="30"/>
    </location>
</feature>
<feature type="transmembrane region" description="Helical" evidence="9">
    <location>
        <begin position="227"/>
        <end position="249"/>
    </location>
</feature>
<evidence type="ECO:0000256" key="5">
    <source>
        <dbReference type="ARBA" id="ARBA00022970"/>
    </source>
</evidence>
<evidence type="ECO:0000313" key="11">
    <source>
        <dbReference type="Proteomes" id="UP000243024"/>
    </source>
</evidence>
<evidence type="ECO:0000256" key="6">
    <source>
        <dbReference type="ARBA" id="ARBA00022989"/>
    </source>
</evidence>
<evidence type="ECO:0000256" key="7">
    <source>
        <dbReference type="ARBA" id="ARBA00023136"/>
    </source>
</evidence>
<comment type="subcellular location">
    <subcellularLocation>
        <location evidence="1">Cell membrane</location>
        <topology evidence="1">Multi-pass membrane protein</topology>
    </subcellularLocation>
</comment>
<feature type="transmembrane region" description="Helical" evidence="9">
    <location>
        <begin position="269"/>
        <end position="288"/>
    </location>
</feature>
<gene>
    <name evidence="10" type="ORF">SA87_04655</name>
</gene>